<proteinExistence type="predicted"/>
<dbReference type="InterPro" id="IPR027417">
    <property type="entry name" value="P-loop_NTPase"/>
</dbReference>
<dbReference type="GO" id="GO:0005524">
    <property type="term" value="F:ATP binding"/>
    <property type="evidence" value="ECO:0007669"/>
    <property type="project" value="InterPro"/>
</dbReference>
<feature type="domain" description="PLD phosphodiesterase" evidence="1">
    <location>
        <begin position="221"/>
        <end position="252"/>
    </location>
</feature>
<dbReference type="SUPFAM" id="SSF56024">
    <property type="entry name" value="Phospholipase D/nuclease"/>
    <property type="match status" value="1"/>
</dbReference>
<dbReference type="Pfam" id="PF11907">
    <property type="entry name" value="DUF3427"/>
    <property type="match status" value="1"/>
</dbReference>
<dbReference type="GO" id="GO:0016887">
    <property type="term" value="F:ATP hydrolysis activity"/>
    <property type="evidence" value="ECO:0007669"/>
    <property type="project" value="TreeGrafter"/>
</dbReference>
<dbReference type="SMART" id="SM00487">
    <property type="entry name" value="DEXDc"/>
    <property type="match status" value="1"/>
</dbReference>
<evidence type="ECO:0000313" key="5">
    <source>
        <dbReference type="Proteomes" id="UP000276443"/>
    </source>
</evidence>
<dbReference type="GO" id="GO:0006793">
    <property type="term" value="P:phosphorus metabolic process"/>
    <property type="evidence" value="ECO:0007669"/>
    <property type="project" value="UniProtKB-ARBA"/>
</dbReference>
<dbReference type="PANTHER" id="PTHR47962">
    <property type="entry name" value="ATP-DEPENDENT HELICASE LHR-RELATED-RELATED"/>
    <property type="match status" value="1"/>
</dbReference>
<keyword evidence="4" id="KW-0547">Nucleotide-binding</keyword>
<dbReference type="PROSITE" id="PS50035">
    <property type="entry name" value="PLD"/>
    <property type="match status" value="1"/>
</dbReference>
<dbReference type="CDD" id="cd09203">
    <property type="entry name" value="PLDc_N_DEXD_b1"/>
    <property type="match status" value="1"/>
</dbReference>
<dbReference type="AlphaFoldDB" id="A0A3N5B958"/>
<dbReference type="GO" id="GO:0004386">
    <property type="term" value="F:helicase activity"/>
    <property type="evidence" value="ECO:0007669"/>
    <property type="project" value="UniProtKB-KW"/>
</dbReference>
<dbReference type="InterPro" id="IPR052511">
    <property type="entry name" value="ATP-dep_Helicase"/>
</dbReference>
<dbReference type="GO" id="GO:0003677">
    <property type="term" value="F:DNA binding"/>
    <property type="evidence" value="ECO:0007669"/>
    <property type="project" value="InterPro"/>
</dbReference>
<dbReference type="CDD" id="cd18799">
    <property type="entry name" value="SF2_C_EcoAI-like"/>
    <property type="match status" value="1"/>
</dbReference>
<dbReference type="InterPro" id="IPR021835">
    <property type="entry name" value="DUF3427"/>
</dbReference>
<gene>
    <name evidence="4" type="ORF">EDC24_1108</name>
</gene>
<evidence type="ECO:0000259" key="1">
    <source>
        <dbReference type="PROSITE" id="PS50035"/>
    </source>
</evidence>
<dbReference type="PANTHER" id="PTHR47962:SF7">
    <property type="entry name" value="MITOCHONDRIAL ATP-DEPENDENT HELICASE IRC3-RELATED"/>
    <property type="match status" value="1"/>
</dbReference>
<comment type="caution">
    <text evidence="4">The sequence shown here is derived from an EMBL/GenBank/DDBJ whole genome shotgun (WGS) entry which is preliminary data.</text>
</comment>
<dbReference type="Gene3D" id="3.30.870.10">
    <property type="entry name" value="Endonuclease Chain A"/>
    <property type="match status" value="1"/>
</dbReference>
<dbReference type="InterPro" id="IPR001736">
    <property type="entry name" value="PLipase_D/transphosphatidylase"/>
</dbReference>
<dbReference type="InterPro" id="IPR025202">
    <property type="entry name" value="PLD-like_dom"/>
</dbReference>
<reference evidence="4 5" key="1">
    <citation type="submission" date="2018-11" db="EMBL/GenBank/DDBJ databases">
        <title>Genomic Encyclopedia of Type Strains, Phase IV (KMG-IV): sequencing the most valuable type-strain genomes for metagenomic binning, comparative biology and taxonomic classification.</title>
        <authorList>
            <person name="Goeker M."/>
        </authorList>
    </citation>
    <scope>NUCLEOTIDE SEQUENCE [LARGE SCALE GENOMIC DNA]</scope>
    <source>
        <strain evidence="4 5">DSM 18090</strain>
    </source>
</reference>
<dbReference type="InterPro" id="IPR014001">
    <property type="entry name" value="Helicase_ATP-bd"/>
</dbReference>
<dbReference type="Pfam" id="PF00271">
    <property type="entry name" value="Helicase_C"/>
    <property type="match status" value="1"/>
</dbReference>
<evidence type="ECO:0000313" key="4">
    <source>
        <dbReference type="EMBL" id="RPF53923.1"/>
    </source>
</evidence>
<keyword evidence="4" id="KW-0347">Helicase</keyword>
<sequence length="1050" mass="122875">MLNEGLYEEIINEKIKKYLTEIDRERFLIGKEPIDKEEASKKLSAYISYITRQALRVVRDQEKASQSLLKQIEVCNEIIHLLSRELDEEEFESLQIADEGEVLTSLYSKINSVKSLEDDDQLIRPVTPMSESSLFTGAKSEPNMMNELKQEILTSDRIQMLVSFIKWSGLRVIIDELRDFTDNGGHLQVITTSYMEATDYKAIYELSQLPNTEIKVSYDTKRTRLHAKAYVFKRDTKFSTAYIGSSNLSNPALTSGLEWNVKITEKDSFDVMKKVDATFESYWNDDEFVPFDYDSDEDHQYLRTMLKKSKLDEEEQATALFDIRPYHYQKEVLEKLDAERSVHGRFRNLLVAATGVGKTVISAFDYKRFLKEHGRPARLLFVAHREEILKQSRDTFRHILKDYNFGDLYVGHYKPESLDHLFISIQSLNSTKLIEKTSRDFYDFIIVDEFHHAAAKSYQDLLNYYEPKVLLGLTATPERMDGRDVTDYFDGRIAAEIRLTEAIDHKLLSPFHYFCVTDTVDLSGLAFKRGRYDLNELENVYTHNKVRSLWIIKSLYRYITDIDEVKGLGFCVGVEHAKYMAKVFQEHGIESIALHGNSKKDTRESAKRKLLNGDIKFIFVADLYNEGVDLPDVNTVLFLRPTESLTVFLQQLGRGLRLADGKECLTVLDFVGQAHEDYNFEQKFRSLIGKTRHSVRHYVENGFSSLPKGSFIELEKEAKDYVLRNIKQLTNNKQNIIRKMKQFTQDTNQPLTLRNFLEFYNMSAYDFYGRNGDRSFVRLLVQAGLREDFHYDLEKKITKRLPYLLHLDSEKLLKFYLRFIDDLDVRNKEEEIMLNMFYYTFFLNEPETEGYRSTREGVQEVLKSPEMKGEIQGILEYNFEKVESIEKQHDLTFETPLRVHANYTRDQIMAALDYFNEGQRPEFREGAKHLKSKNLDAFFITLNKSEKDFSPSTLYEDYAINEKLFHWQSQSQTSSHSNTAQRYIYHRQNDHQIALFVREYKQENGYTAPYVFLGTADYVSHQGSKPIDFVWKLREEMPPYLVPKANKNIL</sequence>
<feature type="domain" description="Helicase C-terminal" evidence="3">
    <location>
        <begin position="554"/>
        <end position="703"/>
    </location>
</feature>
<dbReference type="CDD" id="cd18032">
    <property type="entry name" value="DEXHc_RE_I_III_res"/>
    <property type="match status" value="1"/>
</dbReference>
<keyword evidence="4" id="KW-0378">Hydrolase</keyword>
<dbReference type="InterPro" id="IPR001650">
    <property type="entry name" value="Helicase_C-like"/>
</dbReference>
<organism evidence="4 5">
    <name type="scientific">Aquisalibacillus elongatus</name>
    <dbReference type="NCBI Taxonomy" id="485577"/>
    <lineage>
        <taxon>Bacteria</taxon>
        <taxon>Bacillati</taxon>
        <taxon>Bacillota</taxon>
        <taxon>Bacilli</taxon>
        <taxon>Bacillales</taxon>
        <taxon>Bacillaceae</taxon>
        <taxon>Aquisalibacillus</taxon>
    </lineage>
</organism>
<dbReference type="PROSITE" id="PS51194">
    <property type="entry name" value="HELICASE_CTER"/>
    <property type="match status" value="1"/>
</dbReference>
<dbReference type="SUPFAM" id="SSF52540">
    <property type="entry name" value="P-loop containing nucleoside triphosphate hydrolases"/>
    <property type="match status" value="1"/>
</dbReference>
<feature type="domain" description="Helicase ATP-binding" evidence="2">
    <location>
        <begin position="339"/>
        <end position="477"/>
    </location>
</feature>
<name>A0A3N5B958_9BACI</name>
<dbReference type="InterPro" id="IPR006935">
    <property type="entry name" value="Helicase/UvrB_N"/>
</dbReference>
<keyword evidence="4" id="KW-0067">ATP-binding</keyword>
<dbReference type="SMART" id="SM00490">
    <property type="entry name" value="HELICc"/>
    <property type="match status" value="1"/>
</dbReference>
<dbReference type="Proteomes" id="UP000276443">
    <property type="component" value="Unassembled WGS sequence"/>
</dbReference>
<dbReference type="PROSITE" id="PS51192">
    <property type="entry name" value="HELICASE_ATP_BIND_1"/>
    <property type="match status" value="1"/>
</dbReference>
<dbReference type="OrthoDB" id="9802848at2"/>
<dbReference type="Gene3D" id="3.40.50.300">
    <property type="entry name" value="P-loop containing nucleotide triphosphate hydrolases"/>
    <property type="match status" value="2"/>
</dbReference>
<dbReference type="EMBL" id="RKRF01000008">
    <property type="protein sequence ID" value="RPF53923.1"/>
    <property type="molecule type" value="Genomic_DNA"/>
</dbReference>
<dbReference type="Pfam" id="PF13091">
    <property type="entry name" value="PLDc_2"/>
    <property type="match status" value="1"/>
</dbReference>
<protein>
    <submittedName>
        <fullName evidence="4">Superfamily II DNA or RNA helicase</fullName>
    </submittedName>
</protein>
<dbReference type="RefSeq" id="WP_124220502.1">
    <property type="nucleotide sequence ID" value="NZ_RKRF01000008.1"/>
</dbReference>
<keyword evidence="5" id="KW-1185">Reference proteome</keyword>
<evidence type="ECO:0000259" key="3">
    <source>
        <dbReference type="PROSITE" id="PS51194"/>
    </source>
</evidence>
<accession>A0A3N5B958</accession>
<evidence type="ECO:0000259" key="2">
    <source>
        <dbReference type="PROSITE" id="PS51192"/>
    </source>
</evidence>
<dbReference type="Pfam" id="PF04851">
    <property type="entry name" value="ResIII"/>
    <property type="match status" value="1"/>
</dbReference>